<proteinExistence type="inferred from homology"/>
<comment type="caution">
    <text evidence="4">Lacks conserved residue(s) required for the propagation of feature annotation.</text>
</comment>
<protein>
    <submittedName>
        <fullName evidence="5">Hydrolase</fullName>
    </submittedName>
</protein>
<feature type="binding site" evidence="3">
    <location>
        <position position="280"/>
    </location>
    <ligand>
        <name>a divalent metal cation</name>
        <dbReference type="ChEBI" id="CHEBI:60240"/>
        <label>1</label>
    </ligand>
</feature>
<dbReference type="PANTHER" id="PTHR10819:SF3">
    <property type="entry name" value="PHOSPHOTRIESTERASE-RELATED PROTEIN"/>
    <property type="match status" value="1"/>
</dbReference>
<dbReference type="InterPro" id="IPR001559">
    <property type="entry name" value="Phosphotriesterase"/>
</dbReference>
<organism evidence="5 6">
    <name type="scientific">Planosporangium mesophilum</name>
    <dbReference type="NCBI Taxonomy" id="689768"/>
    <lineage>
        <taxon>Bacteria</taxon>
        <taxon>Bacillati</taxon>
        <taxon>Actinomycetota</taxon>
        <taxon>Actinomycetes</taxon>
        <taxon>Micromonosporales</taxon>
        <taxon>Micromonosporaceae</taxon>
        <taxon>Planosporangium</taxon>
    </lineage>
</organism>
<dbReference type="InterPro" id="IPR032466">
    <property type="entry name" value="Metal_Hydrolase"/>
</dbReference>
<reference evidence="5" key="1">
    <citation type="submission" date="2021-01" db="EMBL/GenBank/DDBJ databases">
        <title>Whole genome shotgun sequence of Planosporangium mesophilum NBRC 109066.</title>
        <authorList>
            <person name="Komaki H."/>
            <person name="Tamura T."/>
        </authorList>
    </citation>
    <scope>NUCLEOTIDE SEQUENCE</scope>
    <source>
        <strain evidence="5">NBRC 109066</strain>
    </source>
</reference>
<dbReference type="Gene3D" id="3.20.20.140">
    <property type="entry name" value="Metal-dependent hydrolases"/>
    <property type="match status" value="1"/>
</dbReference>
<evidence type="ECO:0000256" key="2">
    <source>
        <dbReference type="ARBA" id="ARBA00022801"/>
    </source>
</evidence>
<keyword evidence="6" id="KW-1185">Reference proteome</keyword>
<keyword evidence="1 3" id="KW-0479">Metal-binding</keyword>
<evidence type="ECO:0000256" key="1">
    <source>
        <dbReference type="ARBA" id="ARBA00022723"/>
    </source>
</evidence>
<feature type="binding site" evidence="3">
    <location>
        <position position="22"/>
    </location>
    <ligand>
        <name>a divalent metal cation</name>
        <dbReference type="ChEBI" id="CHEBI:60240"/>
        <label>1</label>
    </ligand>
</feature>
<dbReference type="Pfam" id="PF02126">
    <property type="entry name" value="PTE"/>
    <property type="match status" value="1"/>
</dbReference>
<evidence type="ECO:0000313" key="5">
    <source>
        <dbReference type="EMBL" id="GII23460.1"/>
    </source>
</evidence>
<dbReference type="PROSITE" id="PS51347">
    <property type="entry name" value="PHOSPHOTRIESTERASE_2"/>
    <property type="match status" value="1"/>
</dbReference>
<feature type="binding site" evidence="3">
    <location>
        <position position="139"/>
    </location>
    <ligand>
        <name>a divalent metal cation</name>
        <dbReference type="ChEBI" id="CHEBI:60240"/>
        <label>1</label>
    </ligand>
</feature>
<comment type="cofactor">
    <cofactor evidence="3">
        <name>a divalent metal cation</name>
        <dbReference type="ChEBI" id="CHEBI:60240"/>
    </cofactor>
    <text evidence="3">Binds 2 divalent metal cations per subunit.</text>
</comment>
<feature type="binding site" evidence="3">
    <location>
        <position position="139"/>
    </location>
    <ligand>
        <name>a divalent metal cation</name>
        <dbReference type="ChEBI" id="CHEBI:60240"/>
        <label>2</label>
    </ligand>
</feature>
<dbReference type="PANTHER" id="PTHR10819">
    <property type="entry name" value="PHOSPHOTRIESTERASE-RELATED"/>
    <property type="match status" value="1"/>
</dbReference>
<keyword evidence="2 5" id="KW-0378">Hydrolase</keyword>
<dbReference type="GO" id="GO:0008270">
    <property type="term" value="F:zinc ion binding"/>
    <property type="evidence" value="ECO:0007669"/>
    <property type="project" value="InterPro"/>
</dbReference>
<feature type="binding site" evidence="3">
    <location>
        <position position="201"/>
    </location>
    <ligand>
        <name>a divalent metal cation</name>
        <dbReference type="ChEBI" id="CHEBI:60240"/>
        <label>2</label>
    </ligand>
</feature>
<gene>
    <name evidence="5" type="ORF">Pme01_30570</name>
</gene>
<evidence type="ECO:0000313" key="6">
    <source>
        <dbReference type="Proteomes" id="UP000599074"/>
    </source>
</evidence>
<feature type="binding site" evidence="3">
    <location>
        <position position="172"/>
    </location>
    <ligand>
        <name>a divalent metal cation</name>
        <dbReference type="ChEBI" id="CHEBI:60240"/>
        <label>2</label>
    </ligand>
</feature>
<dbReference type="GO" id="GO:0016787">
    <property type="term" value="F:hydrolase activity"/>
    <property type="evidence" value="ECO:0007669"/>
    <property type="project" value="UniProtKB-KW"/>
</dbReference>
<dbReference type="PIRSF" id="PIRSF016839">
    <property type="entry name" value="PhP"/>
    <property type="match status" value="1"/>
</dbReference>
<dbReference type="AlphaFoldDB" id="A0A8J3TLC3"/>
<accession>A0A8J3TLC3</accession>
<comment type="similarity">
    <text evidence="4">Belongs to the metallo-dependent hydrolases superfamily. Phosphotriesterase family.</text>
</comment>
<dbReference type="EMBL" id="BOON01000028">
    <property type="protein sequence ID" value="GII23460.1"/>
    <property type="molecule type" value="Genomic_DNA"/>
</dbReference>
<sequence>MGYVQTVLGPVDPSEITRVMQHEHLNRYLPGPFPTGGAGDVRDQNIAMSVSAVGELPRLGFNTVVELSAYQGEERGGAALAEVSKKSGMHIVMGVSIYLETMSPQWARNASVQQMTERFVNDATVGVDGTDIKAGVFGEQATGLGSISAHEEKCLRAAARAAKATGRTLNTHTTHSTMALEQVEILLKEEGLDPERVIIGHMDITDDVDYVRAVLRTGVTVAFDTIGKQFWDFVLAPLPETAPEGEFTKRAYYRPDSGRLENLVTLVREGWTEKIVLSEDMTGRESYLNARTHGTLGLSYLGQEFVPMMVAAGISEEQVDQMLVTNPVRHLTID</sequence>
<feature type="binding site" evidence="3">
    <location>
        <position position="24"/>
    </location>
    <ligand>
        <name>a divalent metal cation</name>
        <dbReference type="ChEBI" id="CHEBI:60240"/>
        <label>1</label>
    </ligand>
</feature>
<evidence type="ECO:0000256" key="4">
    <source>
        <dbReference type="PROSITE-ProRule" id="PRU00679"/>
    </source>
</evidence>
<dbReference type="Proteomes" id="UP000599074">
    <property type="component" value="Unassembled WGS sequence"/>
</dbReference>
<evidence type="ECO:0000256" key="3">
    <source>
        <dbReference type="PIRSR" id="PIRSR601559-52"/>
    </source>
</evidence>
<dbReference type="RefSeq" id="WP_168115860.1">
    <property type="nucleotide sequence ID" value="NZ_BOON01000028.1"/>
</dbReference>
<name>A0A8J3TLC3_9ACTN</name>
<dbReference type="SUPFAM" id="SSF51556">
    <property type="entry name" value="Metallo-dependent hydrolases"/>
    <property type="match status" value="1"/>
</dbReference>
<comment type="caution">
    <text evidence="5">The sequence shown here is derived from an EMBL/GenBank/DDBJ whole genome shotgun (WGS) entry which is preliminary data.</text>
</comment>